<proteinExistence type="predicted"/>
<dbReference type="EMBL" id="HADY01016194">
    <property type="protein sequence ID" value="SBP54679.1"/>
    <property type="molecule type" value="Transcribed_RNA"/>
</dbReference>
<dbReference type="AlphaFoldDB" id="A0A1A8AHZ5"/>
<protein>
    <submittedName>
        <fullName evidence="1">Uncharacterized protein</fullName>
    </submittedName>
</protein>
<gene>
    <name evidence="1" type="primary">Nfu_g_1_011358</name>
</gene>
<name>A0A1A8AHZ5_NOTFU</name>
<sequence>ERDPECFQAQIRDRSMGEDGRKMSSHRIGKKSCVARNLNKIEDVHSRLQSNQEAIGMLNQQLYTLCREHRRLHQLYDRAQTTRATSTHPPPLLS</sequence>
<feature type="non-terminal residue" evidence="1">
    <location>
        <position position="1"/>
    </location>
</feature>
<evidence type="ECO:0000313" key="1">
    <source>
        <dbReference type="EMBL" id="SBP54679.1"/>
    </source>
</evidence>
<accession>A0A1A8AHZ5</accession>
<reference evidence="1" key="2">
    <citation type="submission" date="2016-06" db="EMBL/GenBank/DDBJ databases">
        <title>The genome of a short-lived fish provides insights into sex chromosome evolution and the genetic control of aging.</title>
        <authorList>
            <person name="Reichwald K."/>
            <person name="Felder M."/>
            <person name="Petzold A."/>
            <person name="Koch P."/>
            <person name="Groth M."/>
            <person name="Platzer M."/>
        </authorList>
    </citation>
    <scope>NUCLEOTIDE SEQUENCE</scope>
    <source>
        <tissue evidence="1">Brain</tissue>
    </source>
</reference>
<reference evidence="1" key="1">
    <citation type="submission" date="2016-05" db="EMBL/GenBank/DDBJ databases">
        <authorList>
            <person name="Lavstsen T."/>
            <person name="Jespersen J.S."/>
        </authorList>
    </citation>
    <scope>NUCLEOTIDE SEQUENCE</scope>
    <source>
        <tissue evidence="1">Brain</tissue>
    </source>
</reference>
<organism evidence="1">
    <name type="scientific">Nothobranchius furzeri</name>
    <name type="common">Turquoise killifish</name>
    <dbReference type="NCBI Taxonomy" id="105023"/>
    <lineage>
        <taxon>Eukaryota</taxon>
        <taxon>Metazoa</taxon>
        <taxon>Chordata</taxon>
        <taxon>Craniata</taxon>
        <taxon>Vertebrata</taxon>
        <taxon>Euteleostomi</taxon>
        <taxon>Actinopterygii</taxon>
        <taxon>Neopterygii</taxon>
        <taxon>Teleostei</taxon>
        <taxon>Neoteleostei</taxon>
        <taxon>Acanthomorphata</taxon>
        <taxon>Ovalentaria</taxon>
        <taxon>Atherinomorphae</taxon>
        <taxon>Cyprinodontiformes</taxon>
        <taxon>Nothobranchiidae</taxon>
        <taxon>Nothobranchius</taxon>
    </lineage>
</organism>